<dbReference type="PIRSF" id="PIRSF038896">
    <property type="entry name" value="NAPE-PLD"/>
    <property type="match status" value="1"/>
</dbReference>
<dbReference type="PANTHER" id="PTHR15032">
    <property type="entry name" value="N-ACYL-PHOSPHATIDYLETHANOLAMINE-HYDROLYZING PHOSPHOLIPASE D"/>
    <property type="match status" value="1"/>
</dbReference>
<comment type="caution">
    <text evidence="5">The sequence shown here is derived from an EMBL/GenBank/DDBJ whole genome shotgun (WGS) entry which is preliminary data.</text>
</comment>
<evidence type="ECO:0000313" key="5">
    <source>
        <dbReference type="EMBL" id="MBD2865200.1"/>
    </source>
</evidence>
<dbReference type="Pfam" id="PF12706">
    <property type="entry name" value="Lactamase_B_2"/>
    <property type="match status" value="1"/>
</dbReference>
<dbReference type="GO" id="GO:0070290">
    <property type="term" value="F:N-acylphosphatidylethanolamine-specific phospholipase D activity"/>
    <property type="evidence" value="ECO:0007669"/>
    <property type="project" value="InterPro"/>
</dbReference>
<dbReference type="GO" id="GO:0008270">
    <property type="term" value="F:zinc ion binding"/>
    <property type="evidence" value="ECO:0007669"/>
    <property type="project" value="InterPro"/>
</dbReference>
<dbReference type="Proteomes" id="UP000639396">
    <property type="component" value="Unassembled WGS sequence"/>
</dbReference>
<evidence type="ECO:0000256" key="3">
    <source>
        <dbReference type="ARBA" id="ARBA00048505"/>
    </source>
</evidence>
<gene>
    <name evidence="5" type="ORF">IDH45_24770</name>
</gene>
<dbReference type="SUPFAM" id="SSF56281">
    <property type="entry name" value="Metallo-hydrolase/oxidoreductase"/>
    <property type="match status" value="1"/>
</dbReference>
<dbReference type="Gene3D" id="3.60.15.10">
    <property type="entry name" value="Ribonuclease Z/Hydroxyacylglutathione hydrolase-like"/>
    <property type="match status" value="1"/>
</dbReference>
<keyword evidence="6" id="KW-1185">Reference proteome</keyword>
<dbReference type="AlphaFoldDB" id="A0A927CCP5"/>
<reference evidence="5" key="1">
    <citation type="submission" date="2020-09" db="EMBL/GenBank/DDBJ databases">
        <title>A novel bacterium of genus Paenibacillus, isolated from South China Sea.</title>
        <authorList>
            <person name="Huang H."/>
            <person name="Mo K."/>
            <person name="Hu Y."/>
        </authorList>
    </citation>
    <scope>NUCLEOTIDE SEQUENCE</scope>
    <source>
        <strain evidence="5">IB182363</strain>
    </source>
</reference>
<proteinExistence type="predicted"/>
<dbReference type="EMBL" id="JACXJA010000038">
    <property type="protein sequence ID" value="MBD2865200.1"/>
    <property type="molecule type" value="Genomic_DNA"/>
</dbReference>
<name>A0A927CCP5_9BACL</name>
<evidence type="ECO:0000256" key="1">
    <source>
        <dbReference type="ARBA" id="ARBA00034221"/>
    </source>
</evidence>
<evidence type="ECO:0000256" key="2">
    <source>
        <dbReference type="ARBA" id="ARBA00034301"/>
    </source>
</evidence>
<protein>
    <submittedName>
        <fullName evidence="5">MBL fold metallo-hydrolase</fullName>
    </submittedName>
</protein>
<dbReference type="InterPro" id="IPR024884">
    <property type="entry name" value="NAPE-PLD"/>
</dbReference>
<dbReference type="PANTHER" id="PTHR15032:SF36">
    <property type="entry name" value="METALLO-BETA-LACTAMASE DOMAIN-CONTAINING PROTEIN"/>
    <property type="match status" value="1"/>
</dbReference>
<sequence length="310" mass="35193">MDGAPKKPTFRDLRLWQKERKGKVKDLSYQVPHAALLPAELLAPPDHGRFFWIGHSTFLLQLGGLNIVTDPVWASRMGFERRLTEPGIPLADTPPIDIVLLSHSHYDHLHIPSLRKLKGNPMHLVPEGTEVLLRRKGLSNVKPFAWWDSWKAGAVSFTFVPAEHWTRRTLWDMNRTHWGGWVIEAERRDQSEGAAGDPAKTTIYFAGDSGYFRGFAEIGRCFRNIDIALMPIGAYEPEWFMSPQHVTPEEAVQAFRDVGADTFVPMHYGAFRLADDTPKEALDRLYASWRSSGLHPDKLLVPKLGELVRV</sequence>
<dbReference type="GO" id="GO:0005737">
    <property type="term" value="C:cytoplasm"/>
    <property type="evidence" value="ECO:0007669"/>
    <property type="project" value="TreeGrafter"/>
</dbReference>
<evidence type="ECO:0000259" key="4">
    <source>
        <dbReference type="Pfam" id="PF12706"/>
    </source>
</evidence>
<evidence type="ECO:0000313" key="6">
    <source>
        <dbReference type="Proteomes" id="UP000639396"/>
    </source>
</evidence>
<feature type="domain" description="Metallo-beta-lactamase" evidence="4">
    <location>
        <begin position="66"/>
        <end position="268"/>
    </location>
</feature>
<comment type="function">
    <text evidence="2">Counteracts the endogenous Pycsar antiviral defense system. Phosphodiesterase that enables metal-dependent hydrolysis of host cyclic nucleotide Pycsar defense signals such as cCMP and cUMP.</text>
</comment>
<dbReference type="RefSeq" id="WP_190930848.1">
    <property type="nucleotide sequence ID" value="NZ_JACXJA010000038.1"/>
</dbReference>
<comment type="catalytic activity">
    <reaction evidence="1">
        <text>3',5'-cyclic CMP + H2O = CMP + H(+)</text>
        <dbReference type="Rhea" id="RHEA:72675"/>
        <dbReference type="ChEBI" id="CHEBI:15377"/>
        <dbReference type="ChEBI" id="CHEBI:15378"/>
        <dbReference type="ChEBI" id="CHEBI:58003"/>
        <dbReference type="ChEBI" id="CHEBI:60377"/>
    </reaction>
    <physiologicalReaction direction="left-to-right" evidence="1">
        <dbReference type="Rhea" id="RHEA:72676"/>
    </physiologicalReaction>
</comment>
<accession>A0A927CCP5</accession>
<comment type="catalytic activity">
    <reaction evidence="3">
        <text>3',5'-cyclic UMP + H2O = UMP + H(+)</text>
        <dbReference type="Rhea" id="RHEA:70575"/>
        <dbReference type="ChEBI" id="CHEBI:15377"/>
        <dbReference type="ChEBI" id="CHEBI:15378"/>
        <dbReference type="ChEBI" id="CHEBI:57865"/>
        <dbReference type="ChEBI" id="CHEBI:184387"/>
    </reaction>
    <physiologicalReaction direction="left-to-right" evidence="3">
        <dbReference type="Rhea" id="RHEA:70576"/>
    </physiologicalReaction>
</comment>
<dbReference type="InterPro" id="IPR036866">
    <property type="entry name" value="RibonucZ/Hydroxyglut_hydro"/>
</dbReference>
<dbReference type="InterPro" id="IPR001279">
    <property type="entry name" value="Metallo-B-lactamas"/>
</dbReference>
<organism evidence="5 6">
    <name type="scientific">Paenibacillus oceani</name>
    <dbReference type="NCBI Taxonomy" id="2772510"/>
    <lineage>
        <taxon>Bacteria</taxon>
        <taxon>Bacillati</taxon>
        <taxon>Bacillota</taxon>
        <taxon>Bacilli</taxon>
        <taxon>Bacillales</taxon>
        <taxon>Paenibacillaceae</taxon>
        <taxon>Paenibacillus</taxon>
    </lineage>
</organism>